<dbReference type="Proteomes" id="UP001210925">
    <property type="component" value="Unassembled WGS sequence"/>
</dbReference>
<organism evidence="3 4">
    <name type="scientific">Boothiomyces macroporosus</name>
    <dbReference type="NCBI Taxonomy" id="261099"/>
    <lineage>
        <taxon>Eukaryota</taxon>
        <taxon>Fungi</taxon>
        <taxon>Fungi incertae sedis</taxon>
        <taxon>Chytridiomycota</taxon>
        <taxon>Chytridiomycota incertae sedis</taxon>
        <taxon>Chytridiomycetes</taxon>
        <taxon>Rhizophydiales</taxon>
        <taxon>Terramycetaceae</taxon>
        <taxon>Boothiomyces</taxon>
    </lineage>
</organism>
<gene>
    <name evidence="3" type="ORF">HK103_001420</name>
</gene>
<dbReference type="PROSITE" id="PS50118">
    <property type="entry name" value="HMG_BOX_2"/>
    <property type="match status" value="1"/>
</dbReference>
<proteinExistence type="predicted"/>
<dbReference type="AlphaFoldDB" id="A0AAD5Y0W3"/>
<dbReference type="Gene3D" id="1.10.30.10">
    <property type="entry name" value="High mobility group box domain"/>
    <property type="match status" value="1"/>
</dbReference>
<dbReference type="SMART" id="SM00398">
    <property type="entry name" value="HMG"/>
    <property type="match status" value="1"/>
</dbReference>
<name>A0AAD5Y0W3_9FUNG</name>
<evidence type="ECO:0000259" key="2">
    <source>
        <dbReference type="PROSITE" id="PS50118"/>
    </source>
</evidence>
<dbReference type="SUPFAM" id="SSF47095">
    <property type="entry name" value="HMG-box"/>
    <property type="match status" value="1"/>
</dbReference>
<accession>A0AAD5Y0W3</accession>
<evidence type="ECO:0000313" key="3">
    <source>
        <dbReference type="EMBL" id="KAJ3252519.1"/>
    </source>
</evidence>
<feature type="domain" description="HMG box" evidence="2">
    <location>
        <begin position="14"/>
        <end position="82"/>
    </location>
</feature>
<evidence type="ECO:0000313" key="4">
    <source>
        <dbReference type="Proteomes" id="UP001210925"/>
    </source>
</evidence>
<dbReference type="GO" id="GO:0005634">
    <property type="term" value="C:nucleus"/>
    <property type="evidence" value="ECO:0007669"/>
    <property type="project" value="UniProtKB-UniRule"/>
</dbReference>
<dbReference type="GO" id="GO:0003677">
    <property type="term" value="F:DNA binding"/>
    <property type="evidence" value="ECO:0007669"/>
    <property type="project" value="UniProtKB-UniRule"/>
</dbReference>
<feature type="DNA-binding region" description="HMG box" evidence="1">
    <location>
        <begin position="14"/>
        <end position="82"/>
    </location>
</feature>
<dbReference type="InterPro" id="IPR036910">
    <property type="entry name" value="HMG_box_dom_sf"/>
</dbReference>
<keyword evidence="1" id="KW-0238">DNA-binding</keyword>
<evidence type="ECO:0000256" key="1">
    <source>
        <dbReference type="PROSITE-ProRule" id="PRU00267"/>
    </source>
</evidence>
<dbReference type="InterPro" id="IPR009071">
    <property type="entry name" value="HMG_box_dom"/>
</dbReference>
<protein>
    <recommendedName>
        <fullName evidence="2">HMG box domain-containing protein</fullName>
    </recommendedName>
</protein>
<reference evidence="3" key="1">
    <citation type="submission" date="2020-05" db="EMBL/GenBank/DDBJ databases">
        <title>Phylogenomic resolution of chytrid fungi.</title>
        <authorList>
            <person name="Stajich J.E."/>
            <person name="Amses K."/>
            <person name="Simmons R."/>
            <person name="Seto K."/>
            <person name="Myers J."/>
            <person name="Bonds A."/>
            <person name="Quandt C.A."/>
            <person name="Barry K."/>
            <person name="Liu P."/>
            <person name="Grigoriev I."/>
            <person name="Longcore J.E."/>
            <person name="James T.Y."/>
        </authorList>
    </citation>
    <scope>NUCLEOTIDE SEQUENCE</scope>
    <source>
        <strain evidence="3">PLAUS21</strain>
    </source>
</reference>
<comment type="caution">
    <text evidence="3">The sequence shown here is derived from an EMBL/GenBank/DDBJ whole genome shotgun (WGS) entry which is preliminary data.</text>
</comment>
<keyword evidence="4" id="KW-1185">Reference proteome</keyword>
<dbReference type="Pfam" id="PF00505">
    <property type="entry name" value="HMG_box"/>
    <property type="match status" value="1"/>
</dbReference>
<dbReference type="EMBL" id="JADGKB010000138">
    <property type="protein sequence ID" value="KAJ3252519.1"/>
    <property type="molecule type" value="Genomic_DNA"/>
</dbReference>
<sequence length="144" mass="16779">MFIIIPAKKSPTSPKKPPNAFMRYKSYVQNQITQKYGQIQSSEISKIAAEMWKSEPETVKNYFKDLTDLAYMEYKNNRVNKKRKSSSDVESIGRKSFDLESNKSASINSLDELDSFDFTSFSTGWSPTMNDEQFKEYIERTYCQ</sequence>
<keyword evidence="1" id="KW-0539">Nucleus</keyword>